<comment type="caution">
    <text evidence="1">The sequence shown here is derived from an EMBL/GenBank/DDBJ whole genome shotgun (WGS) entry which is preliminary data.</text>
</comment>
<dbReference type="Proteomes" id="UP001153332">
    <property type="component" value="Unassembled WGS sequence"/>
</dbReference>
<proteinExistence type="predicted"/>
<dbReference type="EMBL" id="JAPUUL010004012">
    <property type="protein sequence ID" value="KAJ8120711.1"/>
    <property type="molecule type" value="Genomic_DNA"/>
</dbReference>
<organism evidence="1 2">
    <name type="scientific">Lasiodiplodia mahajangana</name>
    <dbReference type="NCBI Taxonomy" id="1108764"/>
    <lineage>
        <taxon>Eukaryota</taxon>
        <taxon>Fungi</taxon>
        <taxon>Dikarya</taxon>
        <taxon>Ascomycota</taxon>
        <taxon>Pezizomycotina</taxon>
        <taxon>Dothideomycetes</taxon>
        <taxon>Dothideomycetes incertae sedis</taxon>
        <taxon>Botryosphaeriales</taxon>
        <taxon>Botryosphaeriaceae</taxon>
        <taxon>Lasiodiplodia</taxon>
    </lineage>
</organism>
<gene>
    <name evidence="1" type="ORF">O1611_g10294</name>
</gene>
<evidence type="ECO:0000313" key="1">
    <source>
        <dbReference type="EMBL" id="KAJ8120711.1"/>
    </source>
</evidence>
<reference evidence="1" key="1">
    <citation type="submission" date="2022-12" db="EMBL/GenBank/DDBJ databases">
        <title>Genome Sequence of Lasiodiplodia mahajangana.</title>
        <authorList>
            <person name="Buettner E."/>
        </authorList>
    </citation>
    <scope>NUCLEOTIDE SEQUENCE</scope>
    <source>
        <strain evidence="1">VT137</strain>
    </source>
</reference>
<sequence>MARFGYFQQFLSGGKGTTSSKAPYFLSFRSSTTLIASTVNLAVFADIFFYSLVVPVLPFALSAQAGIPQEDVQYWLSILLAVYSAALFISSPISGLYADHTSSRRWPLLLGLVALTGSTLLLAFGNSIGLFILGRVLQGVSAAVVWSVGCALLVDTMGSKVGVAMGYVNISMSIALLLAPVIGGVVYNRAGYHAVFYVAFGVVGLDVALRLLMIEKKVARQWIKEPETESPQVDVEKTSPANPMEDKPPMNSTTISNTEAPAIEPGTNASGRDENSNTSNTDEGKHRGRPIIALLKSARLLAALYGILVESGILIGFDAVLALFVRGLFGWNSTAVAVLFLALFLPGFVAPLAGWLSDRYGAKWPSFAGFVATVPVLISLRFVTENTLQHKALLAVLLALAGITLPFSMTPLMAEISYVIEAKEAENPGIFGEKGIYGLAYGLFNCAFALGGIVGPIWAGYVVESAGWGTLTWNFALWSASAAVVVFFWGANNPPNPATEDVPAERIGDVAAKTGTEKWLGDAVWRQTASMTKSQGLVLRHLSTSAGPSARHATLQAQPQRGAPSAYRLPVVAQDSATRGTRSPCASNAPAAERC</sequence>
<evidence type="ECO:0000313" key="2">
    <source>
        <dbReference type="Proteomes" id="UP001153332"/>
    </source>
</evidence>
<keyword evidence="2" id="KW-1185">Reference proteome</keyword>
<accession>A0ACC2IZQ5</accession>
<protein>
    <submittedName>
        <fullName evidence="1">Uncharacterized protein</fullName>
    </submittedName>
</protein>
<name>A0ACC2IZQ5_9PEZI</name>